<keyword evidence="3" id="KW-0597">Phosphoprotein</keyword>
<dbReference type="GO" id="GO:0004614">
    <property type="term" value="F:phosphoglucomutase activity"/>
    <property type="evidence" value="ECO:0007669"/>
    <property type="project" value="UniProtKB-EC"/>
</dbReference>
<dbReference type="Gene3D" id="3.40.120.10">
    <property type="entry name" value="Alpha-D-Glucose-1,6-Bisphosphate, subunit A, domain 3"/>
    <property type="match status" value="3"/>
</dbReference>
<proteinExistence type="inferred from homology"/>
<keyword evidence="13" id="KW-1185">Reference proteome</keyword>
<feature type="domain" description="Alpha-D-phosphohexomutase C-terminal" evidence="8">
    <location>
        <begin position="372"/>
        <end position="444"/>
    </location>
</feature>
<dbReference type="EMBL" id="CP018799">
    <property type="protein sequence ID" value="ATX79980.1"/>
    <property type="molecule type" value="Genomic_DNA"/>
</dbReference>
<evidence type="ECO:0000259" key="9">
    <source>
        <dbReference type="Pfam" id="PF02878"/>
    </source>
</evidence>
<evidence type="ECO:0000256" key="4">
    <source>
        <dbReference type="ARBA" id="ARBA00022723"/>
    </source>
</evidence>
<dbReference type="PRINTS" id="PR00509">
    <property type="entry name" value="PGMPMM"/>
</dbReference>
<keyword evidence="4 7" id="KW-0479">Metal-binding</keyword>
<dbReference type="GO" id="GO:0004615">
    <property type="term" value="F:phosphomannomutase activity"/>
    <property type="evidence" value="ECO:0007669"/>
    <property type="project" value="UniProtKB-EC"/>
</dbReference>
<dbReference type="RefSeq" id="WP_100277805.1">
    <property type="nucleotide sequence ID" value="NZ_CP018799.1"/>
</dbReference>
<dbReference type="OrthoDB" id="5287836at2"/>
<dbReference type="InterPro" id="IPR016055">
    <property type="entry name" value="A-D-PHexomutase_a/b/a-I/II/III"/>
</dbReference>
<dbReference type="PANTHER" id="PTHR43771:SF2">
    <property type="entry name" value="PHOSPHOMANNOMUTASE_PHOSPHOGLUCOMUTASE"/>
    <property type="match status" value="1"/>
</dbReference>
<evidence type="ECO:0000259" key="8">
    <source>
        <dbReference type="Pfam" id="PF00408"/>
    </source>
</evidence>
<dbReference type="CDD" id="cd03089">
    <property type="entry name" value="PMM_PGM"/>
    <property type="match status" value="1"/>
</dbReference>
<dbReference type="PANTHER" id="PTHR43771">
    <property type="entry name" value="PHOSPHOMANNOMUTASE"/>
    <property type="match status" value="1"/>
</dbReference>
<comment type="cofactor">
    <cofactor evidence="1">
        <name>Mg(2+)</name>
        <dbReference type="ChEBI" id="CHEBI:18420"/>
    </cofactor>
</comment>
<accession>A0A2K8KYA2</accession>
<dbReference type="InterPro" id="IPR005843">
    <property type="entry name" value="A-D-PHexomutase_C"/>
</dbReference>
<dbReference type="Pfam" id="PF02879">
    <property type="entry name" value="PGM_PMM_II"/>
    <property type="match status" value="1"/>
</dbReference>
<evidence type="ECO:0000256" key="6">
    <source>
        <dbReference type="ARBA" id="ARBA00023235"/>
    </source>
</evidence>
<keyword evidence="5 7" id="KW-0460">Magnesium</keyword>
<organism evidence="12 13">
    <name type="scientific">Mariprofundus aestuarium</name>
    <dbReference type="NCBI Taxonomy" id="1921086"/>
    <lineage>
        <taxon>Bacteria</taxon>
        <taxon>Pseudomonadati</taxon>
        <taxon>Pseudomonadota</taxon>
        <taxon>Candidatius Mariprofundia</taxon>
        <taxon>Mariprofundales</taxon>
        <taxon>Mariprofundaceae</taxon>
        <taxon>Mariprofundus</taxon>
    </lineage>
</organism>
<reference evidence="12 13" key="1">
    <citation type="submission" date="2016-12" db="EMBL/GenBank/DDBJ databases">
        <title>Isolation and genomic insights into novel planktonic Zetaproteobacteria from stratified waters of the Chesapeake Bay.</title>
        <authorList>
            <person name="McAllister S.M."/>
            <person name="Kato S."/>
            <person name="Chan C.S."/>
            <person name="Chiu B.K."/>
            <person name="Field E.K."/>
        </authorList>
    </citation>
    <scope>NUCLEOTIDE SEQUENCE [LARGE SCALE GENOMIC DNA]</scope>
    <source>
        <strain evidence="12 13">CP-5</strain>
    </source>
</reference>
<dbReference type="InterPro" id="IPR036900">
    <property type="entry name" value="A-D-PHexomutase_C_sf"/>
</dbReference>
<dbReference type="InterPro" id="IPR005846">
    <property type="entry name" value="A-D-PHexomutase_a/b/a-III"/>
</dbReference>
<sequence>MNNDFPHHVFREYDIRGIAGTDITEDLAYRLGKAYAAMLPAGESRAVIVGRDVRLSGMALQSALIKGLTDAGVNVIDIGIVPTPLAYFAVYKFDAAGSVQVTASHNPGEYNGFKMMIGKSSLYGDDIQQIKKLIQTEFPDADILGNCRQSCIIDYYTDFVVSDCPLAYPLKVVIDAGNGPSGIIAAPLYRQLGCEVVELYCEPDGTFPNHHPDPTIEANMVDLAEAVSREKADLGIAFDGDGDRIGIVDANGEMVWSDMLLLLLSRHLLKTHPGATIISEVKCSQHMYDGIIEAGGKPVMWRTGHSPIKAKMKETGALLAGEMSGHMFFADRFFGFDDAAYAGARVMQMLTDCKATFAELLTGIPESVSTPELRIECSDERKFALVEEAITHFRAKGYDIIDIDGMRIQFDDGWALLRASNTQPALVLRFEAPAEDRLQEMRDLIESWLKKNR</sequence>
<dbReference type="Gene3D" id="3.30.310.50">
    <property type="entry name" value="Alpha-D-phosphohexomutase, C-terminal domain"/>
    <property type="match status" value="1"/>
</dbReference>
<dbReference type="EC" id="5.4.2.8" evidence="12"/>
<dbReference type="Proteomes" id="UP000231701">
    <property type="component" value="Chromosome"/>
</dbReference>
<dbReference type="GO" id="GO:0005975">
    <property type="term" value="P:carbohydrate metabolic process"/>
    <property type="evidence" value="ECO:0007669"/>
    <property type="project" value="InterPro"/>
</dbReference>
<dbReference type="GO" id="GO:0000287">
    <property type="term" value="F:magnesium ion binding"/>
    <property type="evidence" value="ECO:0007669"/>
    <property type="project" value="InterPro"/>
</dbReference>
<evidence type="ECO:0000256" key="3">
    <source>
        <dbReference type="ARBA" id="ARBA00022553"/>
    </source>
</evidence>
<feature type="domain" description="Alpha-D-phosphohexomutase alpha/beta/alpha" evidence="9">
    <location>
        <begin position="9"/>
        <end position="137"/>
    </location>
</feature>
<evidence type="ECO:0000259" key="11">
    <source>
        <dbReference type="Pfam" id="PF02880"/>
    </source>
</evidence>
<dbReference type="Pfam" id="PF02880">
    <property type="entry name" value="PGM_PMM_III"/>
    <property type="match status" value="1"/>
</dbReference>
<evidence type="ECO:0000256" key="2">
    <source>
        <dbReference type="ARBA" id="ARBA00010231"/>
    </source>
</evidence>
<dbReference type="AlphaFoldDB" id="A0A2K8KYA2"/>
<keyword evidence="6 12" id="KW-0413">Isomerase</keyword>
<evidence type="ECO:0000259" key="10">
    <source>
        <dbReference type="Pfam" id="PF02879"/>
    </source>
</evidence>
<feature type="domain" description="Alpha-D-phosphohexomutase alpha/beta/alpha" evidence="11">
    <location>
        <begin position="257"/>
        <end position="364"/>
    </location>
</feature>
<dbReference type="InterPro" id="IPR016066">
    <property type="entry name" value="A-D-PHexomutase_CS"/>
</dbReference>
<evidence type="ECO:0000256" key="5">
    <source>
        <dbReference type="ARBA" id="ARBA00022842"/>
    </source>
</evidence>
<comment type="similarity">
    <text evidence="2 7">Belongs to the phosphohexose mutase family.</text>
</comment>
<name>A0A2K8KYA2_MARES</name>
<dbReference type="InterPro" id="IPR005845">
    <property type="entry name" value="A-D-PHexomutase_a/b/a-II"/>
</dbReference>
<dbReference type="InterPro" id="IPR005844">
    <property type="entry name" value="A-D-PHexomutase_a/b/a-I"/>
</dbReference>
<dbReference type="PROSITE" id="PS00710">
    <property type="entry name" value="PGM_PMM"/>
    <property type="match status" value="1"/>
</dbReference>
<dbReference type="Pfam" id="PF00408">
    <property type="entry name" value="PGM_PMM_IV"/>
    <property type="match status" value="1"/>
</dbReference>
<dbReference type="KEGG" id="maes:Ga0123461_1567"/>
<dbReference type="SUPFAM" id="SSF55957">
    <property type="entry name" value="Phosphoglucomutase, C-terminal domain"/>
    <property type="match status" value="1"/>
</dbReference>
<feature type="domain" description="Alpha-D-phosphohexomutase alpha/beta/alpha" evidence="10">
    <location>
        <begin position="155"/>
        <end position="252"/>
    </location>
</feature>
<evidence type="ECO:0000256" key="7">
    <source>
        <dbReference type="RuleBase" id="RU004326"/>
    </source>
</evidence>
<evidence type="ECO:0000256" key="1">
    <source>
        <dbReference type="ARBA" id="ARBA00001946"/>
    </source>
</evidence>
<dbReference type="EC" id="5.4.2.2" evidence="12"/>
<dbReference type="InterPro" id="IPR005841">
    <property type="entry name" value="Alpha-D-phosphohexomutase_SF"/>
</dbReference>
<evidence type="ECO:0000313" key="12">
    <source>
        <dbReference type="EMBL" id="ATX79980.1"/>
    </source>
</evidence>
<gene>
    <name evidence="12" type="ORF">Ga0123461_1567</name>
</gene>
<dbReference type="Pfam" id="PF02878">
    <property type="entry name" value="PGM_PMM_I"/>
    <property type="match status" value="1"/>
</dbReference>
<evidence type="ECO:0000313" key="13">
    <source>
        <dbReference type="Proteomes" id="UP000231701"/>
    </source>
</evidence>
<dbReference type="SUPFAM" id="SSF53738">
    <property type="entry name" value="Phosphoglucomutase, first 3 domains"/>
    <property type="match status" value="3"/>
</dbReference>
<protein>
    <submittedName>
        <fullName evidence="12">Phosphomannomutase</fullName>
        <ecNumber evidence="12">5.4.2.2</ecNumber>
        <ecNumber evidence="12">5.4.2.8</ecNumber>
    </submittedName>
</protein>